<evidence type="ECO:0000259" key="3">
    <source>
        <dbReference type="Pfam" id="PF20616"/>
    </source>
</evidence>
<feature type="domain" description="Capsule biosynthesis GfcC-like C-terminal" evidence="2">
    <location>
        <begin position="166"/>
        <end position="250"/>
    </location>
</feature>
<keyword evidence="1" id="KW-0732">Signal</keyword>
<dbReference type="InterPro" id="IPR046459">
    <property type="entry name" value="Caps_syn_GfcC_N"/>
</dbReference>
<protein>
    <submittedName>
        <fullName evidence="4">Capsule biosynthesis GfcC family protein</fullName>
    </submittedName>
</protein>
<feature type="signal peptide" evidence="1">
    <location>
        <begin position="1"/>
        <end position="21"/>
    </location>
</feature>
<name>A0ABT9GPS1_9GAMM</name>
<feature type="chain" id="PRO_5046981937" evidence="1">
    <location>
        <begin position="22"/>
        <end position="252"/>
    </location>
</feature>
<dbReference type="Pfam" id="PF20616">
    <property type="entry name" value="Caps_syn_GfcC_N"/>
    <property type="match status" value="1"/>
</dbReference>
<comment type="caution">
    <text evidence="4">The sequence shown here is derived from an EMBL/GenBank/DDBJ whole genome shotgun (WGS) entry which is preliminary data.</text>
</comment>
<proteinExistence type="predicted"/>
<accession>A0ABT9GPS1</accession>
<dbReference type="EMBL" id="JAUZVY010000002">
    <property type="protein sequence ID" value="MDP4528962.1"/>
    <property type="molecule type" value="Genomic_DNA"/>
</dbReference>
<reference evidence="4 5" key="1">
    <citation type="submission" date="2023-08" db="EMBL/GenBank/DDBJ databases">
        <authorList>
            <person name="Joshi A."/>
            <person name="Thite S."/>
        </authorList>
    </citation>
    <scope>NUCLEOTIDE SEQUENCE [LARGE SCALE GENOMIC DNA]</scope>
    <source>
        <strain evidence="4 5">1E1</strain>
    </source>
</reference>
<feature type="domain" description="Capsule biosynthesis GfcC-like N-terminal" evidence="3">
    <location>
        <begin position="24"/>
        <end position="150"/>
    </location>
</feature>
<evidence type="ECO:0000256" key="1">
    <source>
        <dbReference type="SAM" id="SignalP"/>
    </source>
</evidence>
<dbReference type="Gene3D" id="3.10.560.10">
    <property type="entry name" value="Outer membrane lipoprotein wza domain like"/>
    <property type="match status" value="1"/>
</dbReference>
<dbReference type="InterPro" id="IPR010425">
    <property type="entry name" value="Caps_synth_GfcC-like_C"/>
</dbReference>
<evidence type="ECO:0000313" key="5">
    <source>
        <dbReference type="Proteomes" id="UP001236258"/>
    </source>
</evidence>
<keyword evidence="5" id="KW-1185">Reference proteome</keyword>
<dbReference type="RefSeq" id="WP_305945049.1">
    <property type="nucleotide sequence ID" value="NZ_JAUZVY010000002.1"/>
</dbReference>
<gene>
    <name evidence="4" type="ORF">Q3O59_07965</name>
</gene>
<organism evidence="4 5">
    <name type="scientific">Alkalimonas delamerensis</name>
    <dbReference type="NCBI Taxonomy" id="265981"/>
    <lineage>
        <taxon>Bacteria</taxon>
        <taxon>Pseudomonadati</taxon>
        <taxon>Pseudomonadota</taxon>
        <taxon>Gammaproteobacteria</taxon>
        <taxon>Alkalimonas</taxon>
    </lineage>
</organism>
<dbReference type="Pfam" id="PF06251">
    <property type="entry name" value="Caps_syn_GfcC_C"/>
    <property type="match status" value="1"/>
</dbReference>
<evidence type="ECO:0000259" key="2">
    <source>
        <dbReference type="Pfam" id="PF06251"/>
    </source>
</evidence>
<sequence>MKNIFCRLLLATAVVSSPLLAADPAVVVQIQSESVQWHAFAEPPRLRQVLSEVAQPQQLYWPAAALFRQSETLNQQQQAFLQQLRRLETHWQMRNESAKVLAVQALGQQVQSWQLAERLPVRVDYDLARIQPSANPRLEQGHYILRVMPRSEHLYFAGAIGEERVLPHQGGTAIQDYLSQLPSLAQSDPSWLYLVQANGELQQLGRAYWNREHAEAMPGSLIVFPLHPSILPREFRNLNQELAQLAVHRITP</sequence>
<evidence type="ECO:0000313" key="4">
    <source>
        <dbReference type="EMBL" id="MDP4528962.1"/>
    </source>
</evidence>
<dbReference type="Proteomes" id="UP001236258">
    <property type="component" value="Unassembled WGS sequence"/>
</dbReference>